<gene>
    <name evidence="1" type="ORF">Plil01_000006200</name>
</gene>
<accession>A0A9W6TB68</accession>
<evidence type="ECO:0000313" key="2">
    <source>
        <dbReference type="Proteomes" id="UP001165083"/>
    </source>
</evidence>
<organism evidence="1 2">
    <name type="scientific">Phytophthora lilii</name>
    <dbReference type="NCBI Taxonomy" id="2077276"/>
    <lineage>
        <taxon>Eukaryota</taxon>
        <taxon>Sar</taxon>
        <taxon>Stramenopiles</taxon>
        <taxon>Oomycota</taxon>
        <taxon>Peronosporomycetes</taxon>
        <taxon>Peronosporales</taxon>
        <taxon>Peronosporaceae</taxon>
        <taxon>Phytophthora</taxon>
    </lineage>
</organism>
<dbReference type="Proteomes" id="UP001165083">
    <property type="component" value="Unassembled WGS sequence"/>
</dbReference>
<name>A0A9W6TB68_9STRA</name>
<dbReference type="PANTHER" id="PTHR46586:SF3">
    <property type="entry name" value="ANKYRIN REPEAT-CONTAINING PROTEIN"/>
    <property type="match status" value="1"/>
</dbReference>
<dbReference type="InterPro" id="IPR002110">
    <property type="entry name" value="Ankyrin_rpt"/>
</dbReference>
<evidence type="ECO:0000313" key="1">
    <source>
        <dbReference type="EMBL" id="GMF09129.1"/>
    </source>
</evidence>
<proteinExistence type="predicted"/>
<dbReference type="PANTHER" id="PTHR46586">
    <property type="entry name" value="ANKYRIN REPEAT-CONTAINING PROTEIN"/>
    <property type="match status" value="1"/>
</dbReference>
<dbReference type="InterPro" id="IPR036770">
    <property type="entry name" value="Ankyrin_rpt-contain_sf"/>
</dbReference>
<reference evidence="1" key="1">
    <citation type="submission" date="2023-04" db="EMBL/GenBank/DDBJ databases">
        <title>Phytophthora lilii NBRC 32176.</title>
        <authorList>
            <person name="Ichikawa N."/>
            <person name="Sato H."/>
            <person name="Tonouchi N."/>
        </authorList>
    </citation>
    <scope>NUCLEOTIDE SEQUENCE</scope>
    <source>
        <strain evidence="1">NBRC 32176</strain>
    </source>
</reference>
<dbReference type="Gene3D" id="1.25.40.20">
    <property type="entry name" value="Ankyrin repeat-containing domain"/>
    <property type="match status" value="1"/>
</dbReference>
<dbReference type="Pfam" id="PF13637">
    <property type="entry name" value="Ank_4"/>
    <property type="match status" value="1"/>
</dbReference>
<dbReference type="AlphaFoldDB" id="A0A9W6TB68"/>
<sequence length="146" mass="16899">MDIASGRGNLDVVKWLHVIRTEGCTDDALYSAAANGHFEMVKWLYANRPECRSENAIAEPFDMATYKLRTGSLQSSLNLMCTIGGPMWLGMKNQLESLLFLRAMYPSEFTPEVLRLQREDFFMYEWRLTAKMMLGWVDQNYPKQNN</sequence>
<protein>
    <submittedName>
        <fullName evidence="1">Unnamed protein product</fullName>
    </submittedName>
</protein>
<dbReference type="SUPFAM" id="SSF140860">
    <property type="entry name" value="Pseudo ankyrin repeat-like"/>
    <property type="match status" value="1"/>
</dbReference>
<keyword evidence="2" id="KW-1185">Reference proteome</keyword>
<comment type="caution">
    <text evidence="1">The sequence shown here is derived from an EMBL/GenBank/DDBJ whole genome shotgun (WGS) entry which is preliminary data.</text>
</comment>
<dbReference type="EMBL" id="BSXW01000001">
    <property type="protein sequence ID" value="GMF09129.1"/>
    <property type="molecule type" value="Genomic_DNA"/>
</dbReference>
<dbReference type="InterPro" id="IPR052050">
    <property type="entry name" value="SecEffector_AnkRepeat"/>
</dbReference>
<dbReference type="OrthoDB" id="122883at2759"/>